<comment type="similarity">
    <text evidence="1">In the C-terminal section; belongs to the transposase 35 family.</text>
</comment>
<accession>A0ABN3CYH0</accession>
<dbReference type="GO" id="GO:0004519">
    <property type="term" value="F:endonuclease activity"/>
    <property type="evidence" value="ECO:0007669"/>
    <property type="project" value="UniProtKB-KW"/>
</dbReference>
<dbReference type="Pfam" id="PF01385">
    <property type="entry name" value="OrfB_IS605"/>
    <property type="match status" value="1"/>
</dbReference>
<dbReference type="InterPro" id="IPR051399">
    <property type="entry name" value="RNA-guided_DNA_endo/Transpos"/>
</dbReference>
<keyword evidence="5" id="KW-0233">DNA recombination</keyword>
<evidence type="ECO:0000256" key="4">
    <source>
        <dbReference type="ARBA" id="ARBA00023125"/>
    </source>
</evidence>
<feature type="domain" description="Cas12f1-like TNB" evidence="7">
    <location>
        <begin position="278"/>
        <end position="344"/>
    </location>
</feature>
<protein>
    <submittedName>
        <fullName evidence="8">RNA-guided endonuclease TnpB family protein</fullName>
    </submittedName>
</protein>
<keyword evidence="4" id="KW-0238">DNA-binding</keyword>
<sequence length="376" mass="41350">MLVTELLKLAPDADQHEALLATMRACNAAANQAAEVAFAHRTANKINLQRLVYFDLRVSYGLPAQLAIRVIAKACDAYKRDKTIRPRFRELGAVAYDPRVLSYKGGDRISIATLTGRIIVPVMYINRWSSVSGAIRRGQADLIHRDGVFYLASVIQVPEPEPGTPQDWLGVDLGIVNLATDSTGAVHSGKAVRAARHRNRILRARLQLKGSKSAKRLLKKRRRKEARFARDINHVISKRLVGKAKDTQAGIALEDLSGIRARVTVSKAQRADLHAWSFRQLRLFVTYKAALAGVRVRLVDPRNTSRTCPSCGHCAKRNRPHRDSFLCVACGFAGPADHIAAINIGRRAVSHAADDAAHTTEAVGGMELQLFPSRQG</sequence>
<dbReference type="PANTHER" id="PTHR30405">
    <property type="entry name" value="TRANSPOSASE"/>
    <property type="match status" value="1"/>
</dbReference>
<dbReference type="NCBIfam" id="TIGR01766">
    <property type="entry name" value="IS200/IS605 family accessory protein TnpB-like domain"/>
    <property type="match status" value="1"/>
</dbReference>
<evidence type="ECO:0000259" key="7">
    <source>
        <dbReference type="Pfam" id="PF07282"/>
    </source>
</evidence>
<evidence type="ECO:0000256" key="3">
    <source>
        <dbReference type="ARBA" id="ARBA00022578"/>
    </source>
</evidence>
<dbReference type="Proteomes" id="UP001499843">
    <property type="component" value="Unassembled WGS sequence"/>
</dbReference>
<organism evidence="8 9">
    <name type="scientific">Nonomuraea monospora</name>
    <dbReference type="NCBI Taxonomy" id="568818"/>
    <lineage>
        <taxon>Bacteria</taxon>
        <taxon>Bacillati</taxon>
        <taxon>Actinomycetota</taxon>
        <taxon>Actinomycetes</taxon>
        <taxon>Streptosporangiales</taxon>
        <taxon>Streptosporangiaceae</taxon>
        <taxon>Nonomuraea</taxon>
    </lineage>
</organism>
<dbReference type="Pfam" id="PF07282">
    <property type="entry name" value="Cas12f1-like_TNB"/>
    <property type="match status" value="1"/>
</dbReference>
<dbReference type="RefSeq" id="WP_344492382.1">
    <property type="nucleotide sequence ID" value="NZ_BAAAQX010000042.1"/>
</dbReference>
<evidence type="ECO:0000313" key="8">
    <source>
        <dbReference type="EMBL" id="GAA2214576.1"/>
    </source>
</evidence>
<keyword evidence="3" id="KW-0815">Transposition</keyword>
<evidence type="ECO:0000259" key="6">
    <source>
        <dbReference type="Pfam" id="PF01385"/>
    </source>
</evidence>
<reference evidence="8 9" key="1">
    <citation type="journal article" date="2019" name="Int. J. Syst. Evol. Microbiol.">
        <title>The Global Catalogue of Microorganisms (GCM) 10K type strain sequencing project: providing services to taxonomists for standard genome sequencing and annotation.</title>
        <authorList>
            <consortium name="The Broad Institute Genomics Platform"/>
            <consortium name="The Broad Institute Genome Sequencing Center for Infectious Disease"/>
            <person name="Wu L."/>
            <person name="Ma J."/>
        </authorList>
    </citation>
    <scope>NUCLEOTIDE SEQUENCE [LARGE SCALE GENOMIC DNA]</scope>
    <source>
        <strain evidence="8 9">JCM 16114</strain>
    </source>
</reference>
<keyword evidence="9" id="KW-1185">Reference proteome</keyword>
<feature type="domain" description="Probable transposase IS891/IS1136/IS1341" evidence="6">
    <location>
        <begin position="158"/>
        <end position="247"/>
    </location>
</feature>
<dbReference type="InterPro" id="IPR001959">
    <property type="entry name" value="Transposase"/>
</dbReference>
<dbReference type="InterPro" id="IPR010095">
    <property type="entry name" value="Cas12f1-like_TNB"/>
</dbReference>
<evidence type="ECO:0000256" key="1">
    <source>
        <dbReference type="ARBA" id="ARBA00008761"/>
    </source>
</evidence>
<proteinExistence type="inferred from homology"/>
<dbReference type="PANTHER" id="PTHR30405:SF11">
    <property type="entry name" value="RNA-GUIDED DNA ENDONUCLEASE RV2885C-RELATED"/>
    <property type="match status" value="1"/>
</dbReference>
<gene>
    <name evidence="8" type="ORF">GCM10009850_100410</name>
</gene>
<evidence type="ECO:0000256" key="2">
    <source>
        <dbReference type="ARBA" id="ARBA00011044"/>
    </source>
</evidence>
<keyword evidence="8" id="KW-0255">Endonuclease</keyword>
<keyword evidence="8" id="KW-0540">Nuclease</keyword>
<keyword evidence="8" id="KW-0378">Hydrolase</keyword>
<dbReference type="NCBIfam" id="NF040570">
    <property type="entry name" value="guided_TnpB"/>
    <property type="match status" value="1"/>
</dbReference>
<evidence type="ECO:0000256" key="5">
    <source>
        <dbReference type="ARBA" id="ARBA00023172"/>
    </source>
</evidence>
<evidence type="ECO:0000313" key="9">
    <source>
        <dbReference type="Proteomes" id="UP001499843"/>
    </source>
</evidence>
<comment type="similarity">
    <text evidence="2">In the N-terminal section; belongs to the transposase 2 family.</text>
</comment>
<name>A0ABN3CYH0_9ACTN</name>
<dbReference type="EMBL" id="BAAAQX010000042">
    <property type="protein sequence ID" value="GAA2214576.1"/>
    <property type="molecule type" value="Genomic_DNA"/>
</dbReference>
<comment type="caution">
    <text evidence="8">The sequence shown here is derived from an EMBL/GenBank/DDBJ whole genome shotgun (WGS) entry which is preliminary data.</text>
</comment>